<dbReference type="InterPro" id="IPR046157">
    <property type="entry name" value="DUF6159"/>
</dbReference>
<feature type="transmembrane region" description="Helical" evidence="1">
    <location>
        <begin position="155"/>
        <end position="173"/>
    </location>
</feature>
<dbReference type="RefSeq" id="WP_133989814.1">
    <property type="nucleotide sequence ID" value="NZ_SODV01000001.1"/>
</dbReference>
<protein>
    <recommendedName>
        <fullName evidence="4">Glycerophosphoryl diester phosphodiesterase family protein</fullName>
    </recommendedName>
</protein>
<dbReference type="OrthoDB" id="5637493at2"/>
<dbReference type="Proteomes" id="UP000294498">
    <property type="component" value="Unassembled WGS sequence"/>
</dbReference>
<name>A0A4R8DPP5_9BACT</name>
<evidence type="ECO:0000313" key="2">
    <source>
        <dbReference type="EMBL" id="TDW99266.1"/>
    </source>
</evidence>
<feature type="transmembrane region" description="Helical" evidence="1">
    <location>
        <begin position="114"/>
        <end position="135"/>
    </location>
</feature>
<feature type="transmembrane region" description="Helical" evidence="1">
    <location>
        <begin position="27"/>
        <end position="49"/>
    </location>
</feature>
<gene>
    <name evidence="2" type="ORF">EDB95_0275</name>
</gene>
<organism evidence="2 3">
    <name type="scientific">Dinghuibacter silviterrae</name>
    <dbReference type="NCBI Taxonomy" id="1539049"/>
    <lineage>
        <taxon>Bacteria</taxon>
        <taxon>Pseudomonadati</taxon>
        <taxon>Bacteroidota</taxon>
        <taxon>Chitinophagia</taxon>
        <taxon>Chitinophagales</taxon>
        <taxon>Chitinophagaceae</taxon>
        <taxon>Dinghuibacter</taxon>
    </lineage>
</organism>
<feature type="transmembrane region" description="Helical" evidence="1">
    <location>
        <begin position="69"/>
        <end position="93"/>
    </location>
</feature>
<evidence type="ECO:0000256" key="1">
    <source>
        <dbReference type="SAM" id="Phobius"/>
    </source>
</evidence>
<keyword evidence="1" id="KW-1133">Transmembrane helix</keyword>
<evidence type="ECO:0008006" key="4">
    <source>
        <dbReference type="Google" id="ProtNLM"/>
    </source>
</evidence>
<dbReference type="AlphaFoldDB" id="A0A4R8DPP5"/>
<keyword evidence="1" id="KW-0472">Membrane</keyword>
<feature type="transmembrane region" description="Helical" evidence="1">
    <location>
        <begin position="194"/>
        <end position="221"/>
    </location>
</feature>
<accession>A0A4R8DPP5</accession>
<keyword evidence="3" id="KW-1185">Reference proteome</keyword>
<feature type="transmembrane region" description="Helical" evidence="1">
    <location>
        <begin position="227"/>
        <end position="253"/>
    </location>
</feature>
<dbReference type="EMBL" id="SODV01000001">
    <property type="protein sequence ID" value="TDW99266.1"/>
    <property type="molecule type" value="Genomic_DNA"/>
</dbReference>
<reference evidence="2 3" key="1">
    <citation type="submission" date="2019-03" db="EMBL/GenBank/DDBJ databases">
        <title>Genomic Encyclopedia of Type Strains, Phase IV (KMG-IV): sequencing the most valuable type-strain genomes for metagenomic binning, comparative biology and taxonomic classification.</title>
        <authorList>
            <person name="Goeker M."/>
        </authorList>
    </citation>
    <scope>NUCLEOTIDE SEQUENCE [LARGE SCALE GENOMIC DNA]</scope>
    <source>
        <strain evidence="2 3">DSM 100059</strain>
    </source>
</reference>
<sequence length="277" mass="30049">MSLSSRLSNGWTIAMSSLDLLKKNKQLIVLPILSGVSMTLILGSFVLVLFLSGGTDLLEQSFDRYGQAPAIACLFLFYLVNYFIVIFFNMALIHCTKRYLEGGEVSIQEGIQFSVSRLGAIFSWAAVAATVGTVLKVLQDNLGSIGKIVVGLLGMAWSILTFFVVPVIAYENVGPFQAIARSKEIVHQKWGEGLGAGFSFGLVYLLGIVCILAIFAIGFFIHPVVGVILAVLAFLLFSAIISAARTIFVSAIYHNVTGDIQSHIDQQLVDSLFVSKR</sequence>
<comment type="caution">
    <text evidence="2">The sequence shown here is derived from an EMBL/GenBank/DDBJ whole genome shotgun (WGS) entry which is preliminary data.</text>
</comment>
<dbReference type="Pfam" id="PF19656">
    <property type="entry name" value="DUF6159"/>
    <property type="match status" value="1"/>
</dbReference>
<evidence type="ECO:0000313" key="3">
    <source>
        <dbReference type="Proteomes" id="UP000294498"/>
    </source>
</evidence>
<proteinExistence type="predicted"/>
<keyword evidence="1" id="KW-0812">Transmembrane</keyword>